<dbReference type="EMBL" id="NIVC01000103">
    <property type="protein sequence ID" value="PAA90853.1"/>
    <property type="molecule type" value="Genomic_DNA"/>
</dbReference>
<dbReference type="InterPro" id="IPR017907">
    <property type="entry name" value="Znf_RING_CS"/>
</dbReference>
<dbReference type="InterPro" id="IPR013083">
    <property type="entry name" value="Znf_RING/FYVE/PHD"/>
</dbReference>
<evidence type="ECO:0000256" key="2">
    <source>
        <dbReference type="ARBA" id="ARBA00022771"/>
    </source>
</evidence>
<comment type="caution">
    <text evidence="6">The sequence shown here is derived from an EMBL/GenBank/DDBJ whole genome shotgun (WGS) entry which is preliminary data.</text>
</comment>
<dbReference type="PROSITE" id="PS00518">
    <property type="entry name" value="ZF_RING_1"/>
    <property type="match status" value="1"/>
</dbReference>
<gene>
    <name evidence="6" type="ORF">BOX15_Mlig012065g1</name>
</gene>
<organism evidence="6 7">
    <name type="scientific">Macrostomum lignano</name>
    <dbReference type="NCBI Taxonomy" id="282301"/>
    <lineage>
        <taxon>Eukaryota</taxon>
        <taxon>Metazoa</taxon>
        <taxon>Spiralia</taxon>
        <taxon>Lophotrochozoa</taxon>
        <taxon>Platyhelminthes</taxon>
        <taxon>Rhabditophora</taxon>
        <taxon>Macrostomorpha</taxon>
        <taxon>Macrostomida</taxon>
        <taxon>Macrostomidae</taxon>
        <taxon>Macrostomum</taxon>
    </lineage>
</organism>
<keyword evidence="2 4" id="KW-0863">Zinc-finger</keyword>
<evidence type="ECO:0000256" key="4">
    <source>
        <dbReference type="PROSITE-ProRule" id="PRU00175"/>
    </source>
</evidence>
<dbReference type="Pfam" id="PF00097">
    <property type="entry name" value="zf-C3HC4"/>
    <property type="match status" value="1"/>
</dbReference>
<evidence type="ECO:0000259" key="5">
    <source>
        <dbReference type="PROSITE" id="PS50089"/>
    </source>
</evidence>
<dbReference type="GO" id="GO:0008270">
    <property type="term" value="F:zinc ion binding"/>
    <property type="evidence" value="ECO:0007669"/>
    <property type="project" value="UniProtKB-KW"/>
</dbReference>
<proteinExistence type="predicted"/>
<dbReference type="AlphaFoldDB" id="A0A267GXT0"/>
<keyword evidence="3" id="KW-0862">Zinc</keyword>
<evidence type="ECO:0000313" key="7">
    <source>
        <dbReference type="Proteomes" id="UP000215902"/>
    </source>
</evidence>
<dbReference type="STRING" id="282301.A0A267GXT0"/>
<dbReference type="SMART" id="SM00184">
    <property type="entry name" value="RING"/>
    <property type="match status" value="1"/>
</dbReference>
<evidence type="ECO:0000256" key="3">
    <source>
        <dbReference type="ARBA" id="ARBA00022833"/>
    </source>
</evidence>
<sequence>MATVGGSADFECPICMGPVQRAVVSRCCRHRFCTNCIAAVQQTAGQGGASGRCPYCRSERFAFDSVREPPPQLPPQQPIRRPPPQASARIYRCQAAQCRFTGTENDFLDHLVNRHRRELLDNHHLLFRQQQPPQQYEDPPDRNPRLAENKKTYCGGPLNGPPCDCCSGVCGPQDGCNCVHCMTIDLANFQVTHGNSLVNKFGRVASLSSENGHFYCAAIMGLAELGGSGDSIAYCGPIDGPNCEACQALDVQCGSRYASLM</sequence>
<protein>
    <recommendedName>
        <fullName evidence="5">RING-type domain-containing protein</fullName>
    </recommendedName>
</protein>
<dbReference type="SUPFAM" id="SSF57850">
    <property type="entry name" value="RING/U-box"/>
    <property type="match status" value="1"/>
</dbReference>
<name>A0A267GXT0_9PLAT</name>
<reference evidence="6 7" key="1">
    <citation type="submission" date="2017-06" db="EMBL/GenBank/DDBJ databases">
        <title>A platform for efficient transgenesis in Macrostomum lignano, a flatworm model organism for stem cell research.</title>
        <authorList>
            <person name="Berezikov E."/>
        </authorList>
    </citation>
    <scope>NUCLEOTIDE SEQUENCE [LARGE SCALE GENOMIC DNA]</scope>
    <source>
        <strain evidence="6">DV1</strain>
        <tissue evidence="6">Whole organism</tissue>
    </source>
</reference>
<keyword evidence="1" id="KW-0479">Metal-binding</keyword>
<keyword evidence="7" id="KW-1185">Reference proteome</keyword>
<dbReference type="InterPro" id="IPR001841">
    <property type="entry name" value="Znf_RING"/>
</dbReference>
<dbReference type="OrthoDB" id="9972365at2759"/>
<evidence type="ECO:0000256" key="1">
    <source>
        <dbReference type="ARBA" id="ARBA00022723"/>
    </source>
</evidence>
<dbReference type="InterPro" id="IPR018957">
    <property type="entry name" value="Znf_C3HC4_RING-type"/>
</dbReference>
<feature type="domain" description="RING-type" evidence="5">
    <location>
        <begin position="12"/>
        <end position="57"/>
    </location>
</feature>
<dbReference type="Proteomes" id="UP000215902">
    <property type="component" value="Unassembled WGS sequence"/>
</dbReference>
<evidence type="ECO:0000313" key="6">
    <source>
        <dbReference type="EMBL" id="PAA90853.1"/>
    </source>
</evidence>
<dbReference type="Gene3D" id="3.30.40.10">
    <property type="entry name" value="Zinc/RING finger domain, C3HC4 (zinc finger)"/>
    <property type="match status" value="1"/>
</dbReference>
<dbReference type="PROSITE" id="PS50089">
    <property type="entry name" value="ZF_RING_2"/>
    <property type="match status" value="1"/>
</dbReference>
<accession>A0A267GXT0</accession>